<sequence>MARLAIAVQWNSQSVKRDNSDVIFLLQNSLAVAAVFETWLRPGSHFRVPSFVCFRVDRSDGYGGAAIFIRNHTPFFPVGIPAHGDSLQAVTMNFEGTTFCADALFRAMLSVADNMLSATDSMFTLKKHSVVGIPSPPCMRRGHCSTPIRLAKLCIRDSSVYECALDDGDLNHIFLSCPLYDCHHLSKLSPRLW</sequence>
<dbReference type="OrthoDB" id="8058536at2759"/>
<gene>
    <name evidence="1" type="ORF">EVAR_83792_1</name>
</gene>
<name>A0A4C1WFI0_EUMVA</name>
<organism evidence="1 2">
    <name type="scientific">Eumeta variegata</name>
    <name type="common">Bagworm moth</name>
    <name type="synonym">Eumeta japonica</name>
    <dbReference type="NCBI Taxonomy" id="151549"/>
    <lineage>
        <taxon>Eukaryota</taxon>
        <taxon>Metazoa</taxon>
        <taxon>Ecdysozoa</taxon>
        <taxon>Arthropoda</taxon>
        <taxon>Hexapoda</taxon>
        <taxon>Insecta</taxon>
        <taxon>Pterygota</taxon>
        <taxon>Neoptera</taxon>
        <taxon>Endopterygota</taxon>
        <taxon>Lepidoptera</taxon>
        <taxon>Glossata</taxon>
        <taxon>Ditrysia</taxon>
        <taxon>Tineoidea</taxon>
        <taxon>Psychidae</taxon>
        <taxon>Oiketicinae</taxon>
        <taxon>Eumeta</taxon>
    </lineage>
</organism>
<protein>
    <submittedName>
        <fullName evidence="1">Uncharacterized protein</fullName>
    </submittedName>
</protein>
<comment type="caution">
    <text evidence="1">The sequence shown here is derived from an EMBL/GenBank/DDBJ whole genome shotgun (WGS) entry which is preliminary data.</text>
</comment>
<accession>A0A4C1WFI0</accession>
<proteinExistence type="predicted"/>
<keyword evidence="2" id="KW-1185">Reference proteome</keyword>
<dbReference type="EMBL" id="BGZK01000553">
    <property type="protein sequence ID" value="GBP49843.1"/>
    <property type="molecule type" value="Genomic_DNA"/>
</dbReference>
<reference evidence="1 2" key="1">
    <citation type="journal article" date="2019" name="Commun. Biol.">
        <title>The bagworm genome reveals a unique fibroin gene that provides high tensile strength.</title>
        <authorList>
            <person name="Kono N."/>
            <person name="Nakamura H."/>
            <person name="Ohtoshi R."/>
            <person name="Tomita M."/>
            <person name="Numata K."/>
            <person name="Arakawa K."/>
        </authorList>
    </citation>
    <scope>NUCLEOTIDE SEQUENCE [LARGE SCALE GENOMIC DNA]</scope>
</reference>
<dbReference type="AlphaFoldDB" id="A0A4C1WFI0"/>
<evidence type="ECO:0000313" key="1">
    <source>
        <dbReference type="EMBL" id="GBP49843.1"/>
    </source>
</evidence>
<dbReference type="Proteomes" id="UP000299102">
    <property type="component" value="Unassembled WGS sequence"/>
</dbReference>
<evidence type="ECO:0000313" key="2">
    <source>
        <dbReference type="Proteomes" id="UP000299102"/>
    </source>
</evidence>